<reference evidence="2 3" key="1">
    <citation type="submission" date="2019-01" db="EMBL/GenBank/DDBJ databases">
        <authorList>
            <person name="Chen W.-M."/>
        </authorList>
    </citation>
    <scope>NUCLEOTIDE SEQUENCE [LARGE SCALE GENOMIC DNA]</scope>
    <source>
        <strain evidence="2 3">HPM-16</strain>
    </source>
</reference>
<dbReference type="EMBL" id="SACQ01000005">
    <property type="protein sequence ID" value="RVU30399.1"/>
    <property type="molecule type" value="Genomic_DNA"/>
</dbReference>
<dbReference type="Gene3D" id="1.10.472.60">
    <property type="entry name" value="putative protein disulfide isomerase domain"/>
    <property type="match status" value="1"/>
</dbReference>
<dbReference type="InterPro" id="IPR036249">
    <property type="entry name" value="Thioredoxin-like_sf"/>
</dbReference>
<evidence type="ECO:0000313" key="2">
    <source>
        <dbReference type="EMBL" id="RVU30399.1"/>
    </source>
</evidence>
<name>A0A437Q7C3_9GAMM</name>
<accession>A0A437Q7C3</accession>
<dbReference type="Proteomes" id="UP000282818">
    <property type="component" value="Unassembled WGS sequence"/>
</dbReference>
<evidence type="ECO:0000259" key="1">
    <source>
        <dbReference type="Pfam" id="PF01323"/>
    </source>
</evidence>
<organism evidence="2 3">
    <name type="scientific">Neptunomonas marina</name>
    <dbReference type="NCBI Taxonomy" id="1815562"/>
    <lineage>
        <taxon>Bacteria</taxon>
        <taxon>Pseudomonadati</taxon>
        <taxon>Pseudomonadota</taxon>
        <taxon>Gammaproteobacteria</taxon>
        <taxon>Oceanospirillales</taxon>
        <taxon>Oceanospirillaceae</taxon>
        <taxon>Neptunomonas</taxon>
    </lineage>
</organism>
<dbReference type="PANTHER" id="PTHR13887">
    <property type="entry name" value="GLUTATHIONE S-TRANSFERASE KAPPA"/>
    <property type="match status" value="1"/>
</dbReference>
<sequence>MDRGRKNTLLFLPYTQQRTCASVGDRICSTPSGTRADMCASKGVDDTSAGALLMQFIYVLDPMCSWCWAFQRSFSDLTAQYPEIPTQYLLGGLAPDTDEPMPSELRTKLQDIWRHIEAKTGTPFNHAFWQNNTPRRSTWRACRAVILAEDVGTSSAEMVAAIQQAYYTQALNPSDRSTLVDICRKLGGDAELFSQKLDDPETQEALNQHRQLASQLGADGFPALLLAIEDKVYPITYGYTDGAALITRTRQIISEASLKSRKAPE</sequence>
<evidence type="ECO:0000313" key="3">
    <source>
        <dbReference type="Proteomes" id="UP000282818"/>
    </source>
</evidence>
<gene>
    <name evidence="2" type="ORF">EOE65_12215</name>
</gene>
<dbReference type="InterPro" id="IPR001853">
    <property type="entry name" value="DSBA-like_thioredoxin_dom"/>
</dbReference>
<dbReference type="Pfam" id="PF01323">
    <property type="entry name" value="DSBA"/>
    <property type="match status" value="1"/>
</dbReference>
<dbReference type="CDD" id="cd03025">
    <property type="entry name" value="DsbA_FrnE_like"/>
    <property type="match status" value="1"/>
</dbReference>
<proteinExistence type="predicted"/>
<dbReference type="SUPFAM" id="SSF52833">
    <property type="entry name" value="Thioredoxin-like"/>
    <property type="match status" value="1"/>
</dbReference>
<dbReference type="PANTHER" id="PTHR13887:SF54">
    <property type="entry name" value="DSBA FAMILY PROTEIN"/>
    <property type="match status" value="1"/>
</dbReference>
<dbReference type="GO" id="GO:0016491">
    <property type="term" value="F:oxidoreductase activity"/>
    <property type="evidence" value="ECO:0007669"/>
    <property type="project" value="InterPro"/>
</dbReference>
<comment type="caution">
    <text evidence="2">The sequence shown here is derived from an EMBL/GenBank/DDBJ whole genome shotgun (WGS) entry which is preliminary data.</text>
</comment>
<dbReference type="AlphaFoldDB" id="A0A437Q7C3"/>
<feature type="domain" description="DSBA-like thioredoxin" evidence="1">
    <location>
        <begin position="60"/>
        <end position="226"/>
    </location>
</feature>
<protein>
    <submittedName>
        <fullName evidence="2">DsbA family protein</fullName>
    </submittedName>
</protein>
<dbReference type="Gene3D" id="3.40.30.10">
    <property type="entry name" value="Glutaredoxin"/>
    <property type="match status" value="1"/>
</dbReference>
<keyword evidence="3" id="KW-1185">Reference proteome</keyword>